<dbReference type="EMBL" id="CAJNDS010002482">
    <property type="protein sequence ID" value="CAE7493883.1"/>
    <property type="molecule type" value="Genomic_DNA"/>
</dbReference>
<dbReference type="InterPro" id="IPR015172">
    <property type="entry name" value="MIF4G-like_typ-1"/>
</dbReference>
<sequence length="784" mass="86520">MSRAANPNKAKKTSEELEVDSVAKKQKAEKERIRKLIITLGDENKKVVSQIRGLAAALEDDIELHGALIQRSVLDCAKCLPVKSGIYAAWLSKMADKHPQWATGVVLGALDDLRAAIQGGRTTNAQLLLRFLVSLASTGVVGVDAVLGLLQEVMGLSHGLPPNKGGDFGCFMALAQLPFLSASAYQQGKDTVAGLVADASKYIQSRDPRWKPLLEMMIGSGLPDRLEEIQKAVQSLSDTGWSSQVVLHVPGCQPASDRVVGVPDLKLGIGQDDFRKSRVRLQVPLVAARLLTSRMDAAAPLSATDRWVLEDYVLLTLDMFSCDIEECSKQLLRIPVLHPHFEAAVVEVLFCQMLQLPVPRLPPLFYSRLLEVCAEKQASMNKLIDEAFQALFSKLPDLDEDCLDALAGTFACRLSKNSFQADWSLFVGTEATCEAKRFAKMTFQKLQRLLEHHNMMHRLPEALHVLAPSEPKPASGLGVVSKPQFGRMINLVRLKDANPAKVFDFCQWLMKSTPKAEDFDQVAPAEEGDLPHPKRQKTEVKPEVHEDFGDPPAQSWPLEEVAELVLAVMLQQGHKTPTHMAKILDGHAEVLKQLRPADESGSQSFGKALARCVFEFWRAHGQRLEITIDALLNRKVLAPRQVVEVALMSKDCDELYVWNVLHAAARKCLGRLQSARTELAIAKKLVEEGALEKRRTELDEAIQETADLFLSIFTGLVRNVEEARESRSDESNGSMCEIRLRRITAIGRRYLADIKPLVDAAGSKIPGVSCSPDIAKVFAMLSTL</sequence>
<accession>A0A812SSY8</accession>
<evidence type="ECO:0000256" key="1">
    <source>
        <dbReference type="SAM" id="MobiDB-lite"/>
    </source>
</evidence>
<dbReference type="Gene3D" id="1.25.40.180">
    <property type="match status" value="3"/>
</dbReference>
<feature type="domain" description="MIF4G-like type 1" evidence="2">
    <location>
        <begin position="342"/>
        <end position="428"/>
    </location>
</feature>
<dbReference type="InterPro" id="IPR027159">
    <property type="entry name" value="CBP80"/>
</dbReference>
<feature type="domain" description="MIF4G-like type 2" evidence="3">
    <location>
        <begin position="560"/>
        <end position="729"/>
    </location>
</feature>
<dbReference type="InterPro" id="IPR016024">
    <property type="entry name" value="ARM-type_fold"/>
</dbReference>
<feature type="region of interest" description="Disordered" evidence="1">
    <location>
        <begin position="1"/>
        <end position="24"/>
    </location>
</feature>
<dbReference type="SUPFAM" id="SSF48371">
    <property type="entry name" value="ARM repeat"/>
    <property type="match status" value="3"/>
</dbReference>
<dbReference type="GO" id="GO:0000184">
    <property type="term" value="P:nuclear-transcribed mRNA catabolic process, nonsense-mediated decay"/>
    <property type="evidence" value="ECO:0007669"/>
    <property type="project" value="TreeGrafter"/>
</dbReference>
<reference evidence="4" key="1">
    <citation type="submission" date="2021-02" db="EMBL/GenBank/DDBJ databases">
        <authorList>
            <person name="Dougan E. K."/>
            <person name="Rhodes N."/>
            <person name="Thang M."/>
            <person name="Chan C."/>
        </authorList>
    </citation>
    <scope>NUCLEOTIDE SEQUENCE</scope>
</reference>
<dbReference type="Pfam" id="PF09088">
    <property type="entry name" value="MIF4G_like"/>
    <property type="match status" value="1"/>
</dbReference>
<dbReference type="GO" id="GO:0005846">
    <property type="term" value="C:nuclear cap binding complex"/>
    <property type="evidence" value="ECO:0007669"/>
    <property type="project" value="InterPro"/>
</dbReference>
<dbReference type="PANTHER" id="PTHR12412:SF2">
    <property type="entry name" value="NUCLEAR CAP-BINDING PROTEIN SUBUNIT 1"/>
    <property type="match status" value="1"/>
</dbReference>
<evidence type="ECO:0000313" key="5">
    <source>
        <dbReference type="Proteomes" id="UP000604046"/>
    </source>
</evidence>
<comment type="caution">
    <text evidence="4">The sequence shown here is derived from an EMBL/GenBank/DDBJ whole genome shotgun (WGS) entry which is preliminary data.</text>
</comment>
<dbReference type="GO" id="GO:0006406">
    <property type="term" value="P:mRNA export from nucleus"/>
    <property type="evidence" value="ECO:0007669"/>
    <property type="project" value="InterPro"/>
</dbReference>
<dbReference type="PANTHER" id="PTHR12412">
    <property type="entry name" value="CAP BINDING PROTEIN"/>
    <property type="match status" value="1"/>
</dbReference>
<keyword evidence="5" id="KW-1185">Reference proteome</keyword>
<name>A0A812SSY8_9DINO</name>
<gene>
    <name evidence="4" type="primary">ncbp1</name>
    <name evidence="4" type="ORF">SNAT2548_LOCUS27671</name>
</gene>
<dbReference type="GO" id="GO:0003729">
    <property type="term" value="F:mRNA binding"/>
    <property type="evidence" value="ECO:0007669"/>
    <property type="project" value="TreeGrafter"/>
</dbReference>
<dbReference type="Proteomes" id="UP000604046">
    <property type="component" value="Unassembled WGS sequence"/>
</dbReference>
<evidence type="ECO:0000259" key="2">
    <source>
        <dbReference type="Pfam" id="PF09088"/>
    </source>
</evidence>
<protein>
    <submittedName>
        <fullName evidence="4">Ncbp1 protein</fullName>
    </submittedName>
</protein>
<evidence type="ECO:0000259" key="3">
    <source>
        <dbReference type="Pfam" id="PF09090"/>
    </source>
</evidence>
<dbReference type="GO" id="GO:0000339">
    <property type="term" value="F:RNA cap binding"/>
    <property type="evidence" value="ECO:0007669"/>
    <property type="project" value="InterPro"/>
</dbReference>
<dbReference type="Pfam" id="PF09090">
    <property type="entry name" value="MIF4G_like_2"/>
    <property type="match status" value="1"/>
</dbReference>
<organism evidence="4 5">
    <name type="scientific">Symbiodinium natans</name>
    <dbReference type="NCBI Taxonomy" id="878477"/>
    <lineage>
        <taxon>Eukaryota</taxon>
        <taxon>Sar</taxon>
        <taxon>Alveolata</taxon>
        <taxon>Dinophyceae</taxon>
        <taxon>Suessiales</taxon>
        <taxon>Symbiodiniaceae</taxon>
        <taxon>Symbiodinium</taxon>
    </lineage>
</organism>
<proteinExistence type="predicted"/>
<dbReference type="OrthoDB" id="412692at2759"/>
<dbReference type="InterPro" id="IPR015174">
    <property type="entry name" value="MIF4G-like_typ-2"/>
</dbReference>
<dbReference type="GO" id="GO:0005634">
    <property type="term" value="C:nucleus"/>
    <property type="evidence" value="ECO:0007669"/>
    <property type="project" value="TreeGrafter"/>
</dbReference>
<evidence type="ECO:0000313" key="4">
    <source>
        <dbReference type="EMBL" id="CAE7493883.1"/>
    </source>
</evidence>
<dbReference type="AlphaFoldDB" id="A0A812SSY8"/>